<protein>
    <recommendedName>
        <fullName evidence="3">DNA polymerase III subunit chi</fullName>
    </recommendedName>
</protein>
<dbReference type="PANTHER" id="PTHR38767:SF1">
    <property type="entry name" value="DNA POLYMERASE III SUBUNIT CHI"/>
    <property type="match status" value="1"/>
</dbReference>
<dbReference type="InterPro" id="IPR036768">
    <property type="entry name" value="PolIII_chi_sf"/>
</dbReference>
<dbReference type="GO" id="GO:0032298">
    <property type="term" value="P:positive regulation of DNA-templated DNA replication initiation"/>
    <property type="evidence" value="ECO:0007669"/>
    <property type="project" value="TreeGrafter"/>
</dbReference>
<gene>
    <name evidence="1" type="ORF">GCM10010995_19670</name>
</gene>
<reference evidence="1" key="2">
    <citation type="submission" date="2020-09" db="EMBL/GenBank/DDBJ databases">
        <authorList>
            <person name="Sun Q."/>
            <person name="Zhou Y."/>
        </authorList>
    </citation>
    <scope>NUCLEOTIDE SEQUENCE</scope>
    <source>
        <strain evidence="1">CGMCC 1.15758</strain>
    </source>
</reference>
<dbReference type="EMBL" id="BMJS01000024">
    <property type="protein sequence ID" value="GGG02331.1"/>
    <property type="molecule type" value="Genomic_DNA"/>
</dbReference>
<dbReference type="OrthoDB" id="9795973at2"/>
<dbReference type="GO" id="GO:0006260">
    <property type="term" value="P:DNA replication"/>
    <property type="evidence" value="ECO:0007669"/>
    <property type="project" value="InterPro"/>
</dbReference>
<dbReference type="RefSeq" id="WP_157968293.1">
    <property type="nucleotide sequence ID" value="NZ_BMJS01000024.1"/>
</dbReference>
<comment type="caution">
    <text evidence="1">The sequence shown here is derived from an EMBL/GenBank/DDBJ whole genome shotgun (WGS) entry which is preliminary data.</text>
</comment>
<dbReference type="Pfam" id="PF04364">
    <property type="entry name" value="DNA_pol3_chi"/>
    <property type="match status" value="1"/>
</dbReference>
<name>A0A8J2Z5U1_9GAMM</name>
<dbReference type="GO" id="GO:0003677">
    <property type="term" value="F:DNA binding"/>
    <property type="evidence" value="ECO:0007669"/>
    <property type="project" value="InterPro"/>
</dbReference>
<dbReference type="SUPFAM" id="SSF102400">
    <property type="entry name" value="DNA polymerase III chi subunit"/>
    <property type="match status" value="1"/>
</dbReference>
<evidence type="ECO:0000313" key="2">
    <source>
        <dbReference type="Proteomes" id="UP000636949"/>
    </source>
</evidence>
<keyword evidence="2" id="KW-1185">Reference proteome</keyword>
<reference evidence="1" key="1">
    <citation type="journal article" date="2014" name="Int. J. Syst. Evol. Microbiol.">
        <title>Complete genome sequence of Corynebacterium casei LMG S-19264T (=DSM 44701T), isolated from a smear-ripened cheese.</title>
        <authorList>
            <consortium name="US DOE Joint Genome Institute (JGI-PGF)"/>
            <person name="Walter F."/>
            <person name="Albersmeier A."/>
            <person name="Kalinowski J."/>
            <person name="Ruckert C."/>
        </authorList>
    </citation>
    <scope>NUCLEOTIDE SEQUENCE</scope>
    <source>
        <strain evidence="1">CGMCC 1.15758</strain>
    </source>
</reference>
<proteinExistence type="predicted"/>
<evidence type="ECO:0008006" key="3">
    <source>
        <dbReference type="Google" id="ProtNLM"/>
    </source>
</evidence>
<dbReference type="GO" id="GO:0003887">
    <property type="term" value="F:DNA-directed DNA polymerase activity"/>
    <property type="evidence" value="ECO:0007669"/>
    <property type="project" value="InterPro"/>
</dbReference>
<evidence type="ECO:0000313" key="1">
    <source>
        <dbReference type="EMBL" id="GGG02331.1"/>
    </source>
</evidence>
<accession>A0A8J2Z5U1</accession>
<sequence>MNIDFFILPTQDDEQFYQFVSTQVKSYYEAGKTVVIYAEDLSCKELDARLWFNGKDDFLPHAYMAEVSPDYAKLPVVLVSEAASLKGINKDILIDLTLSDMPASNELKHLVKIVDQEPLRLQASRRYYKALQQQGFTINVHKI</sequence>
<dbReference type="Gene3D" id="3.40.50.10110">
    <property type="entry name" value="DNA polymerase III subunit chi"/>
    <property type="match status" value="1"/>
</dbReference>
<dbReference type="Proteomes" id="UP000636949">
    <property type="component" value="Unassembled WGS sequence"/>
</dbReference>
<dbReference type="AlphaFoldDB" id="A0A8J2Z5U1"/>
<dbReference type="InterPro" id="IPR007459">
    <property type="entry name" value="DNA_pol3_chi"/>
</dbReference>
<dbReference type="PANTHER" id="PTHR38767">
    <property type="entry name" value="DNA POLYMERASE III SUBUNIT CHI"/>
    <property type="match status" value="1"/>
</dbReference>
<organism evidence="1 2">
    <name type="scientific">Cysteiniphilum litorale</name>
    <dbReference type="NCBI Taxonomy" id="2056700"/>
    <lineage>
        <taxon>Bacteria</taxon>
        <taxon>Pseudomonadati</taxon>
        <taxon>Pseudomonadota</taxon>
        <taxon>Gammaproteobacteria</taxon>
        <taxon>Thiotrichales</taxon>
        <taxon>Fastidiosibacteraceae</taxon>
        <taxon>Cysteiniphilum</taxon>
    </lineage>
</organism>